<dbReference type="Proteomes" id="UP001165367">
    <property type="component" value="Unassembled WGS sequence"/>
</dbReference>
<feature type="signal peptide" evidence="1">
    <location>
        <begin position="1"/>
        <end position="22"/>
    </location>
</feature>
<evidence type="ECO:0000313" key="2">
    <source>
        <dbReference type="EMBL" id="MCG2613612.1"/>
    </source>
</evidence>
<protein>
    <recommendedName>
        <fullName evidence="4">Tetratricopeptide repeat protein</fullName>
    </recommendedName>
</protein>
<keyword evidence="1" id="KW-0732">Signal</keyword>
<dbReference type="EMBL" id="JAKLTR010000002">
    <property type="protein sequence ID" value="MCG2613612.1"/>
    <property type="molecule type" value="Genomic_DNA"/>
</dbReference>
<gene>
    <name evidence="2" type="ORF">LZZ85_04940</name>
</gene>
<evidence type="ECO:0000313" key="3">
    <source>
        <dbReference type="Proteomes" id="UP001165367"/>
    </source>
</evidence>
<organism evidence="2 3">
    <name type="scientific">Terrimonas ginsenosidimutans</name>
    <dbReference type="NCBI Taxonomy" id="2908004"/>
    <lineage>
        <taxon>Bacteria</taxon>
        <taxon>Pseudomonadati</taxon>
        <taxon>Bacteroidota</taxon>
        <taxon>Chitinophagia</taxon>
        <taxon>Chitinophagales</taxon>
        <taxon>Chitinophagaceae</taxon>
        <taxon>Terrimonas</taxon>
    </lineage>
</organism>
<evidence type="ECO:0008006" key="4">
    <source>
        <dbReference type="Google" id="ProtNLM"/>
    </source>
</evidence>
<evidence type="ECO:0000256" key="1">
    <source>
        <dbReference type="SAM" id="SignalP"/>
    </source>
</evidence>
<comment type="caution">
    <text evidence="2">The sequence shown here is derived from an EMBL/GenBank/DDBJ whole genome shotgun (WGS) entry which is preliminary data.</text>
</comment>
<accession>A0ABS9KMQ5</accession>
<feature type="chain" id="PRO_5047370827" description="Tetratricopeptide repeat protein" evidence="1">
    <location>
        <begin position="23"/>
        <end position="443"/>
    </location>
</feature>
<keyword evidence="3" id="KW-1185">Reference proteome</keyword>
<reference evidence="2" key="1">
    <citation type="submission" date="2022-01" db="EMBL/GenBank/DDBJ databases">
        <authorList>
            <person name="Jo J.-H."/>
            <person name="Im W.-T."/>
        </authorList>
    </citation>
    <scope>NUCLEOTIDE SEQUENCE</scope>
    <source>
        <strain evidence="2">NA20</strain>
    </source>
</reference>
<dbReference type="RefSeq" id="WP_237869083.1">
    <property type="nucleotide sequence ID" value="NZ_JAKLTR010000002.1"/>
</dbReference>
<proteinExistence type="predicted"/>
<sequence length="443" mass="50203">MKKTTFLLTTMMAFAIAGQAQRYEDIKTNILVSRFDEAKKDIDKGMSNEKFKSKPEAYILKATVYAALADDPKNAAQSEQLRQEAFDAFNKYKEMQPDGKLLEDIPYKNGPTYLHTTYFNAGYKDYQEKKWGEGLPKFEKVVALSDYMIEKKLFGAPLDTNALILAGIMAENDSKTDIAAKYYARLADAKIQGQGFEDIYKFLVRHSFTKKDMASFDKYRALGTQLYPQSEFFKYDQTDFAVGLEETLDAKIKGLEQVLVNDPNNYKSSLLLGQLIYDTLYSDKEGAVKPANAAELETKMISTFKKASDLDAKEVLPNLYLGEYFINKALALNDKKDAVSAEIKKATKPGAQPSKENVAKKEAVDKELDETYESARVYYERAGELFAKKTNLSGPEKQQYKNVAGYLGDIYTYKKDKAKGKPAEIAKYTEQEKKWNDIYGTIR</sequence>
<name>A0ABS9KMQ5_9BACT</name>